<reference evidence="2 3" key="1">
    <citation type="submission" date="2018-11" db="EMBL/GenBank/DDBJ databases">
        <authorList>
            <person name="Mardanov A.V."/>
            <person name="Ravin N.V."/>
            <person name="Dedysh S.N."/>
        </authorList>
    </citation>
    <scope>NUCLEOTIDE SEQUENCE [LARGE SCALE GENOMIC DNA]</scope>
    <source>
        <strain evidence="2 3">AF10</strain>
    </source>
</reference>
<dbReference type="InterPro" id="IPR029032">
    <property type="entry name" value="AhpD-like"/>
</dbReference>
<dbReference type="GO" id="GO:0051920">
    <property type="term" value="F:peroxiredoxin activity"/>
    <property type="evidence" value="ECO:0007669"/>
    <property type="project" value="InterPro"/>
</dbReference>
<keyword evidence="2" id="KW-0560">Oxidoreductase</keyword>
<dbReference type="InterPro" id="IPR003779">
    <property type="entry name" value="CMD-like"/>
</dbReference>
<dbReference type="PANTHER" id="PTHR34846:SF10">
    <property type="entry name" value="CYTOPLASMIC PROTEIN"/>
    <property type="match status" value="1"/>
</dbReference>
<dbReference type="AlphaFoldDB" id="A0A4V1L5G9"/>
<dbReference type="RefSeq" id="WP_128913324.1">
    <property type="nucleotide sequence ID" value="NZ_RDSM01000002.1"/>
</dbReference>
<proteinExistence type="predicted"/>
<dbReference type="SUPFAM" id="SSF69118">
    <property type="entry name" value="AhpD-like"/>
    <property type="match status" value="1"/>
</dbReference>
<dbReference type="PANTHER" id="PTHR34846">
    <property type="entry name" value="4-CARBOXYMUCONOLACTONE DECARBOXYLASE FAMILY PROTEIN (AFU_ORTHOLOGUE AFUA_6G11590)"/>
    <property type="match status" value="1"/>
</dbReference>
<dbReference type="Pfam" id="PF02627">
    <property type="entry name" value="CMD"/>
    <property type="match status" value="1"/>
</dbReference>
<dbReference type="OrthoDB" id="9806086at2"/>
<reference evidence="3" key="2">
    <citation type="submission" date="2019-02" db="EMBL/GenBank/DDBJ databases">
        <title>Granulicella sibirica sp. nov., a psychrotolerant acidobacterium isolated from an organic soil layer in forested tundra, West Siberia.</title>
        <authorList>
            <person name="Oshkin I.Y."/>
            <person name="Kulichevskaya I.S."/>
            <person name="Rijpstra W.I.C."/>
            <person name="Sinninghe Damste J.S."/>
            <person name="Rakitin A.L."/>
            <person name="Ravin N.V."/>
            <person name="Dedysh S.N."/>
        </authorList>
    </citation>
    <scope>NUCLEOTIDE SEQUENCE [LARGE SCALE GENOMIC DNA]</scope>
    <source>
        <strain evidence="3">AF10</strain>
    </source>
</reference>
<evidence type="ECO:0000259" key="1">
    <source>
        <dbReference type="Pfam" id="PF02627"/>
    </source>
</evidence>
<accession>A0A4V1L5G9</accession>
<dbReference type="EMBL" id="RDSM01000002">
    <property type="protein sequence ID" value="RXH55724.1"/>
    <property type="molecule type" value="Genomic_DNA"/>
</dbReference>
<organism evidence="2 3">
    <name type="scientific">Granulicella sibirica</name>
    <dbReference type="NCBI Taxonomy" id="2479048"/>
    <lineage>
        <taxon>Bacteria</taxon>
        <taxon>Pseudomonadati</taxon>
        <taxon>Acidobacteriota</taxon>
        <taxon>Terriglobia</taxon>
        <taxon>Terriglobales</taxon>
        <taxon>Acidobacteriaceae</taxon>
        <taxon>Granulicella</taxon>
    </lineage>
</organism>
<dbReference type="Proteomes" id="UP000289437">
    <property type="component" value="Unassembled WGS sequence"/>
</dbReference>
<dbReference type="InterPro" id="IPR004675">
    <property type="entry name" value="AhpD_core"/>
</dbReference>
<dbReference type="Gene3D" id="1.20.1290.10">
    <property type="entry name" value="AhpD-like"/>
    <property type="match status" value="1"/>
</dbReference>
<dbReference type="NCBIfam" id="TIGR00778">
    <property type="entry name" value="ahpD_dom"/>
    <property type="match status" value="1"/>
</dbReference>
<sequence length="166" mass="18519">MAQRLKYTELAPEGIAAMRAVEHHLNTGTGLEPEILALVRLRASLMNGCEYCIGMHQHEAKKHNETEGRIADVARWRESDAYTQRERAAFAWTEVVTNIQDGHASDEAYATAREHFSEVDLTNLTMAIGSINLWNRMAIAFRAEHKAAAKPEDAIEDDGGKVSVEE</sequence>
<evidence type="ECO:0000313" key="3">
    <source>
        <dbReference type="Proteomes" id="UP000289437"/>
    </source>
</evidence>
<feature type="domain" description="Carboxymuconolactone decarboxylase-like" evidence="1">
    <location>
        <begin position="16"/>
        <end position="94"/>
    </location>
</feature>
<comment type="caution">
    <text evidence="2">The sequence shown here is derived from an EMBL/GenBank/DDBJ whole genome shotgun (WGS) entry which is preliminary data.</text>
</comment>
<gene>
    <name evidence="2" type="ORF">GRAN_2581</name>
</gene>
<name>A0A4V1L5G9_9BACT</name>
<keyword evidence="2" id="KW-0575">Peroxidase</keyword>
<protein>
    <submittedName>
        <fullName evidence="2">4-carboxymuconolactone decarboxylase domain/alkylhydroperoxidase AhpD family core domain protein</fullName>
    </submittedName>
</protein>
<evidence type="ECO:0000313" key="2">
    <source>
        <dbReference type="EMBL" id="RXH55724.1"/>
    </source>
</evidence>
<keyword evidence="3" id="KW-1185">Reference proteome</keyword>